<proteinExistence type="predicted"/>
<reference evidence="1 2" key="1">
    <citation type="submission" date="2021-01" db="EMBL/GenBank/DDBJ databases">
        <title>Whole genome shotgun sequence of Microbispora corallina NBRC 16416.</title>
        <authorList>
            <person name="Komaki H."/>
            <person name="Tamura T."/>
        </authorList>
    </citation>
    <scope>NUCLEOTIDE SEQUENCE [LARGE SCALE GENOMIC DNA]</scope>
    <source>
        <strain evidence="1 2">NBRC 16416</strain>
    </source>
</reference>
<comment type="caution">
    <text evidence="1">The sequence shown here is derived from an EMBL/GenBank/DDBJ whole genome shotgun (WGS) entry which is preliminary data.</text>
</comment>
<accession>A0ABQ4G499</accession>
<dbReference type="Proteomes" id="UP000603904">
    <property type="component" value="Unassembled WGS sequence"/>
</dbReference>
<dbReference type="EMBL" id="BOOC01000027">
    <property type="protein sequence ID" value="GIH41918.1"/>
    <property type="molecule type" value="Genomic_DNA"/>
</dbReference>
<evidence type="ECO:0000313" key="1">
    <source>
        <dbReference type="EMBL" id="GIH41918.1"/>
    </source>
</evidence>
<protein>
    <submittedName>
        <fullName evidence="1">Uncharacterized protein</fullName>
    </submittedName>
</protein>
<name>A0ABQ4G499_9ACTN</name>
<keyword evidence="2" id="KW-1185">Reference proteome</keyword>
<evidence type="ECO:0000313" key="2">
    <source>
        <dbReference type="Proteomes" id="UP000603904"/>
    </source>
</evidence>
<organism evidence="1 2">
    <name type="scientific">Microbispora corallina</name>
    <dbReference type="NCBI Taxonomy" id="83302"/>
    <lineage>
        <taxon>Bacteria</taxon>
        <taxon>Bacillati</taxon>
        <taxon>Actinomycetota</taxon>
        <taxon>Actinomycetes</taxon>
        <taxon>Streptosporangiales</taxon>
        <taxon>Streptosporangiaceae</taxon>
        <taxon>Microbispora</taxon>
    </lineage>
</organism>
<sequence length="142" mass="15632">MDRVRPGLAGDRDQLLDVEVGVGRALAAEGVRLVGHPHVQGVQILVRVHRDAGQPRVRAGARDPYGDLAAVGDQDLVHRRGSFLWPFPGAREPSWSVSGIDSREMTTPGIGQLRRFPEKPRIRIYVDIVSRVDPETRGTKGE</sequence>
<gene>
    <name evidence="1" type="ORF">Mco01_49180</name>
</gene>